<dbReference type="AlphaFoldDB" id="A2IA82"/>
<name>A2IA82_XENCH</name>
<organism evidence="2">
    <name type="scientific">Xenopsylla cheopis</name>
    <name type="common">Oriental rat flea</name>
    <name type="synonym">Pulex cheopis</name>
    <dbReference type="NCBI Taxonomy" id="163159"/>
    <lineage>
        <taxon>Eukaryota</taxon>
        <taxon>Metazoa</taxon>
        <taxon>Ecdysozoa</taxon>
        <taxon>Arthropoda</taxon>
        <taxon>Hexapoda</taxon>
        <taxon>Insecta</taxon>
        <taxon>Pterygota</taxon>
        <taxon>Neoptera</taxon>
        <taxon>Endopterygota</taxon>
        <taxon>Siphonaptera</taxon>
        <taxon>Pulicidae</taxon>
        <taxon>Xenopsyllinae</taxon>
        <taxon>Xenopsylla</taxon>
    </lineage>
</organism>
<keyword evidence="1" id="KW-0732">Signal</keyword>
<proteinExistence type="evidence at transcript level"/>
<reference evidence="2" key="1">
    <citation type="journal article" date="2007" name="BMC Genomics">
        <title>An insight into the sialome of the oriental rat flea, Xenopsylla cheopis (Rots).</title>
        <authorList>
            <person name="Andersen J.F."/>
            <person name="Hinnebusch B.J."/>
            <person name="Lucas D.A."/>
            <person name="Conrads T.P."/>
            <person name="Veenstra T.D."/>
            <person name="Pham V.M."/>
            <person name="Ribeiro J.M."/>
        </authorList>
    </citation>
    <scope>NUCLEOTIDE SEQUENCE</scope>
    <source>
        <tissue evidence="2">Salivary gland</tissue>
    </source>
</reference>
<feature type="chain" id="PRO_5002643843" evidence="1">
    <location>
        <begin position="20"/>
        <end position="94"/>
    </location>
</feature>
<evidence type="ECO:0000313" key="2">
    <source>
        <dbReference type="EMBL" id="ABM55402.1"/>
    </source>
</evidence>
<accession>A2IA82</accession>
<feature type="signal peptide" evidence="1">
    <location>
        <begin position="1"/>
        <end position="19"/>
    </location>
</feature>
<evidence type="ECO:0000256" key="1">
    <source>
        <dbReference type="SAM" id="SignalP"/>
    </source>
</evidence>
<protein>
    <submittedName>
        <fullName evidence="2">Putative secreted salivary protein</fullName>
    </submittedName>
</protein>
<dbReference type="EMBL" id="EF179396">
    <property type="protein sequence ID" value="ABM55402.1"/>
    <property type="molecule type" value="mRNA"/>
</dbReference>
<sequence length="94" mass="10127">MKYIYAVLLTFLLCQLSLADRMVSLTCKTGGQQTGDNQVAIPSGTHILQGYCKNHNDCQMFCMTECRSGNGGCGNGGTSRPNRDDCYCAAPYSG</sequence>